<keyword evidence="7" id="KW-1185">Reference proteome</keyword>
<evidence type="ECO:0000256" key="1">
    <source>
        <dbReference type="ARBA" id="ARBA00022741"/>
    </source>
</evidence>
<dbReference type="EMBL" id="JABAFA010000010">
    <property type="protein sequence ID" value="NMD98757.1"/>
    <property type="molecule type" value="Genomic_DNA"/>
</dbReference>
<dbReference type="InterPro" id="IPR029016">
    <property type="entry name" value="GAF-like_dom_sf"/>
</dbReference>
<accession>A0A848BBW7</accession>
<dbReference type="PROSITE" id="PS50045">
    <property type="entry name" value="SIGMA54_INTERACT_4"/>
    <property type="match status" value="1"/>
</dbReference>
<dbReference type="RefSeq" id="WP_170077331.1">
    <property type="nucleotide sequence ID" value="NZ_JABAFA010000010.1"/>
</dbReference>
<dbReference type="GO" id="GO:0006355">
    <property type="term" value="P:regulation of DNA-templated transcription"/>
    <property type="evidence" value="ECO:0007669"/>
    <property type="project" value="InterPro"/>
</dbReference>
<dbReference type="PROSITE" id="PS00676">
    <property type="entry name" value="SIGMA54_INTERACT_2"/>
    <property type="match status" value="1"/>
</dbReference>
<dbReference type="Proteomes" id="UP000543804">
    <property type="component" value="Unassembled WGS sequence"/>
</dbReference>
<dbReference type="SUPFAM" id="SSF52540">
    <property type="entry name" value="P-loop containing nucleoside triphosphate hydrolases"/>
    <property type="match status" value="1"/>
</dbReference>
<dbReference type="GO" id="GO:0043565">
    <property type="term" value="F:sequence-specific DNA binding"/>
    <property type="evidence" value="ECO:0007669"/>
    <property type="project" value="InterPro"/>
</dbReference>
<proteinExistence type="predicted"/>
<organism evidence="6 7">
    <name type="scientific">Selenomonas bovis</name>
    <dbReference type="NCBI Taxonomy" id="416586"/>
    <lineage>
        <taxon>Bacteria</taxon>
        <taxon>Bacillati</taxon>
        <taxon>Bacillota</taxon>
        <taxon>Negativicutes</taxon>
        <taxon>Selenomonadales</taxon>
        <taxon>Selenomonadaceae</taxon>
        <taxon>Selenomonas</taxon>
    </lineage>
</organism>
<evidence type="ECO:0000259" key="5">
    <source>
        <dbReference type="PROSITE" id="PS50045"/>
    </source>
</evidence>
<dbReference type="Pfam" id="PF00158">
    <property type="entry name" value="Sigma54_activat"/>
    <property type="match status" value="1"/>
</dbReference>
<dbReference type="Gene3D" id="3.30.450.40">
    <property type="match status" value="1"/>
</dbReference>
<dbReference type="Pfam" id="PF25601">
    <property type="entry name" value="AAA_lid_14"/>
    <property type="match status" value="1"/>
</dbReference>
<dbReference type="InterPro" id="IPR058031">
    <property type="entry name" value="AAA_lid_NorR"/>
</dbReference>
<keyword evidence="4" id="KW-0804">Transcription</keyword>
<gene>
    <name evidence="6" type="ORF">HF878_04555</name>
</gene>
<dbReference type="Gene3D" id="3.40.50.300">
    <property type="entry name" value="P-loop containing nucleotide triphosphate hydrolases"/>
    <property type="match status" value="1"/>
</dbReference>
<keyword evidence="3" id="KW-0805">Transcription regulation</keyword>
<dbReference type="InterPro" id="IPR009057">
    <property type="entry name" value="Homeodomain-like_sf"/>
</dbReference>
<dbReference type="AlphaFoldDB" id="A0A848BBW7"/>
<name>A0A848BBW7_9FIRM</name>
<feature type="domain" description="Sigma-54 factor interaction" evidence="5">
    <location>
        <begin position="345"/>
        <end position="571"/>
    </location>
</feature>
<dbReference type="Gene3D" id="1.10.8.60">
    <property type="match status" value="1"/>
</dbReference>
<evidence type="ECO:0000256" key="2">
    <source>
        <dbReference type="ARBA" id="ARBA00022840"/>
    </source>
</evidence>
<dbReference type="InterPro" id="IPR002078">
    <property type="entry name" value="Sigma_54_int"/>
</dbReference>
<dbReference type="InterPro" id="IPR002197">
    <property type="entry name" value="HTH_Fis"/>
</dbReference>
<dbReference type="PRINTS" id="PR01590">
    <property type="entry name" value="HTHFIS"/>
</dbReference>
<evidence type="ECO:0000313" key="6">
    <source>
        <dbReference type="EMBL" id="NMD98757.1"/>
    </source>
</evidence>
<dbReference type="PANTHER" id="PTHR32071:SF57">
    <property type="entry name" value="C4-DICARBOXYLATE TRANSPORT TRANSCRIPTIONAL REGULATORY PROTEIN DCTD"/>
    <property type="match status" value="1"/>
</dbReference>
<keyword evidence="2" id="KW-0067">ATP-binding</keyword>
<dbReference type="InterPro" id="IPR027417">
    <property type="entry name" value="P-loop_NTPase"/>
</dbReference>
<dbReference type="SUPFAM" id="SSF46689">
    <property type="entry name" value="Homeodomain-like"/>
    <property type="match status" value="1"/>
</dbReference>
<evidence type="ECO:0000313" key="7">
    <source>
        <dbReference type="Proteomes" id="UP000543804"/>
    </source>
</evidence>
<dbReference type="Pfam" id="PF02954">
    <property type="entry name" value="HTH_8"/>
    <property type="match status" value="1"/>
</dbReference>
<evidence type="ECO:0000256" key="3">
    <source>
        <dbReference type="ARBA" id="ARBA00023015"/>
    </source>
</evidence>
<dbReference type="GO" id="GO:0005524">
    <property type="term" value="F:ATP binding"/>
    <property type="evidence" value="ECO:0007669"/>
    <property type="project" value="UniProtKB-KW"/>
</dbReference>
<comment type="caution">
    <text evidence="6">The sequence shown here is derived from an EMBL/GenBank/DDBJ whole genome shotgun (WGS) entry which is preliminary data.</text>
</comment>
<evidence type="ECO:0000256" key="4">
    <source>
        <dbReference type="ARBA" id="ARBA00023163"/>
    </source>
</evidence>
<dbReference type="InterPro" id="IPR003593">
    <property type="entry name" value="AAA+_ATPase"/>
</dbReference>
<keyword evidence="1" id="KW-0547">Nucleotide-binding</keyword>
<protein>
    <submittedName>
        <fullName evidence="6">Sigma-54-dependent Fis family transcriptional regulator</fullName>
    </submittedName>
</protein>
<dbReference type="InterPro" id="IPR025943">
    <property type="entry name" value="Sigma_54_int_dom_ATP-bd_2"/>
</dbReference>
<reference evidence="6 7" key="1">
    <citation type="submission" date="2020-04" db="EMBL/GenBank/DDBJ databases">
        <authorList>
            <person name="Hitch T.C.A."/>
            <person name="Wylensek D."/>
            <person name="Clavel T."/>
        </authorList>
    </citation>
    <scope>NUCLEOTIDE SEQUENCE [LARGE SCALE GENOMIC DNA]</scope>
    <source>
        <strain evidence="6 7">PG-130-P53-12</strain>
    </source>
</reference>
<dbReference type="SMART" id="SM00382">
    <property type="entry name" value="AAA"/>
    <property type="match status" value="1"/>
</dbReference>
<dbReference type="PANTHER" id="PTHR32071">
    <property type="entry name" value="TRANSCRIPTIONAL REGULATORY PROTEIN"/>
    <property type="match status" value="1"/>
</dbReference>
<dbReference type="CDD" id="cd00009">
    <property type="entry name" value="AAA"/>
    <property type="match status" value="1"/>
</dbReference>
<sequence>MIREHRSREKLESYYEKFTEEGILDPNVHPWVAESWQQSQALGVPREKMSTEKRFSPEEFHRLQAKHEDAIAYLMKLSEGIREFFQEYNLSLLLIDADCVVLKSYSLPFYQMTPGEIEGARVGVEEVGTSSISVAYEHQTPFWMFGPEMWVKECQLGDACTAPVKINGECQYLITLVSMEQIELPQDAVISLLLTMKTALEAHLTESVRIKAEEAILDATPFAVYHVLPGGEVAYTNQLGKERLTRIGAKQEHETGRRLNLNDVILNYEHTPIYKGFRGVPSYNKEVTWITTAKTYEDITTVVPLERDEEQAVKSVVVVSMPIEDLRTLVAHAAGYTAKYSLQSMVGSGASFQSVREKAARVARNKHHVLIQGEAGTGKQRMAHGIHQASPRAAGPLISLRCGDATPELLEQELFGIVLNQDVSHQGRLELASGGTLFLDEIEKMPKQIAEELAQALEAGKTHRIGEKNVERTIDVRIIAACDSDLKRLTERGLFSKALYDIISKSVIRVPSLRSRREDIPELARHIVSELAEQHQMEPKTLVDETIGVLEKYDWPGNIKQLQSVLEYAFFNTKAPVIGPDDISLMGDVKPDNKWKEDKDVFVKAWQAAGGNVSRLANLLNVSRVTLYRYLKKYHLEKK</sequence>
<dbReference type="Gene3D" id="1.10.10.60">
    <property type="entry name" value="Homeodomain-like"/>
    <property type="match status" value="1"/>
</dbReference>